<evidence type="ECO:0000313" key="2">
    <source>
        <dbReference type="Proteomes" id="UP001229409"/>
    </source>
</evidence>
<dbReference type="Proteomes" id="UP001229409">
    <property type="component" value="Unassembled WGS sequence"/>
</dbReference>
<organism evidence="1 2">
    <name type="scientific">Paenibacillus polymyxa</name>
    <name type="common">Bacillus polymyxa</name>
    <dbReference type="NCBI Taxonomy" id="1406"/>
    <lineage>
        <taxon>Bacteria</taxon>
        <taxon>Bacillati</taxon>
        <taxon>Bacillota</taxon>
        <taxon>Bacilli</taxon>
        <taxon>Bacillales</taxon>
        <taxon>Paenibacillaceae</taxon>
        <taxon>Paenibacillus</taxon>
    </lineage>
</organism>
<proteinExistence type="predicted"/>
<dbReference type="RefSeq" id="WP_028541262.1">
    <property type="nucleotide sequence ID" value="NZ_CP011420.1"/>
</dbReference>
<evidence type="ECO:0000313" key="1">
    <source>
        <dbReference type="EMBL" id="MDH2331494.1"/>
    </source>
</evidence>
<gene>
    <name evidence="1" type="ORF">QDS18_11465</name>
</gene>
<sequence>MENIYSLGELIAEQHKRRIEVAERVTAILQMAKMPDEAGLDYYLEGHNNFALGVTRRHFNQRFVNVPKRIS</sequence>
<name>A0AAP3ZYF8_PAEPO</name>
<accession>A0AAP3ZYF8</accession>
<dbReference type="AlphaFoldDB" id="A0AAP3ZYF8"/>
<protein>
    <submittedName>
        <fullName evidence="1">Uncharacterized protein</fullName>
    </submittedName>
</protein>
<dbReference type="EMBL" id="JARVWT010000004">
    <property type="protein sequence ID" value="MDH2331494.1"/>
    <property type="molecule type" value="Genomic_DNA"/>
</dbReference>
<reference evidence="1" key="1">
    <citation type="submission" date="2023-04" db="EMBL/GenBank/DDBJ databases">
        <title>Uncovering the Secrets of Slow-Growing Bacteria in Tropical Savanna Soil through Cultivation and Genomic Analysis.</title>
        <authorList>
            <person name="Goncalves O.S."/>
            <person name="Santana M.F."/>
        </authorList>
    </citation>
    <scope>NUCLEOTIDE SEQUENCE</scope>
    <source>
        <strain evidence="1">ANTI</strain>
    </source>
</reference>
<comment type="caution">
    <text evidence="1">The sequence shown here is derived from an EMBL/GenBank/DDBJ whole genome shotgun (WGS) entry which is preliminary data.</text>
</comment>